<dbReference type="Proteomes" id="UP000599009">
    <property type="component" value="Unassembled WGS sequence"/>
</dbReference>
<dbReference type="EMBL" id="BMME01000001">
    <property type="protein sequence ID" value="GGJ99037.1"/>
    <property type="molecule type" value="Genomic_DNA"/>
</dbReference>
<feature type="compositionally biased region" description="Gly residues" evidence="1">
    <location>
        <begin position="1"/>
        <end position="10"/>
    </location>
</feature>
<proteinExistence type="predicted"/>
<evidence type="ECO:0000313" key="3">
    <source>
        <dbReference type="Proteomes" id="UP000599009"/>
    </source>
</evidence>
<evidence type="ECO:0000256" key="1">
    <source>
        <dbReference type="SAM" id="MobiDB-lite"/>
    </source>
</evidence>
<feature type="region of interest" description="Disordered" evidence="1">
    <location>
        <begin position="42"/>
        <end position="68"/>
    </location>
</feature>
<protein>
    <submittedName>
        <fullName evidence="2">Uncharacterized protein</fullName>
    </submittedName>
</protein>
<organism evidence="2 3">
    <name type="scientific">Luteimonas terricola</name>
    <dbReference type="NCBI Taxonomy" id="645597"/>
    <lineage>
        <taxon>Bacteria</taxon>
        <taxon>Pseudomonadati</taxon>
        <taxon>Pseudomonadota</taxon>
        <taxon>Gammaproteobacteria</taxon>
        <taxon>Lysobacterales</taxon>
        <taxon>Lysobacteraceae</taxon>
        <taxon>Luteimonas</taxon>
    </lineage>
</organism>
<name>A0ABQ2E7B6_9GAMM</name>
<feature type="compositionally biased region" description="Acidic residues" evidence="1">
    <location>
        <begin position="13"/>
        <end position="23"/>
    </location>
</feature>
<accession>A0ABQ2E7B6</accession>
<sequence length="68" mass="6746">MAFGAPGQGIAGDECEGDCEQGEDTGHWTVPVRAHAAILAGMRPETPPGGSVPASAPAMGGLSHTVPH</sequence>
<feature type="compositionally biased region" description="Low complexity" evidence="1">
    <location>
        <begin position="48"/>
        <end position="61"/>
    </location>
</feature>
<evidence type="ECO:0000313" key="2">
    <source>
        <dbReference type="EMBL" id="GGJ99037.1"/>
    </source>
</evidence>
<comment type="caution">
    <text evidence="2">The sequence shown here is derived from an EMBL/GenBank/DDBJ whole genome shotgun (WGS) entry which is preliminary data.</text>
</comment>
<feature type="region of interest" description="Disordered" evidence="1">
    <location>
        <begin position="1"/>
        <end position="26"/>
    </location>
</feature>
<reference evidence="3" key="1">
    <citation type="journal article" date="2019" name="Int. J. Syst. Evol. Microbiol.">
        <title>The Global Catalogue of Microorganisms (GCM) 10K type strain sequencing project: providing services to taxonomists for standard genome sequencing and annotation.</title>
        <authorList>
            <consortium name="The Broad Institute Genomics Platform"/>
            <consortium name="The Broad Institute Genome Sequencing Center for Infectious Disease"/>
            <person name="Wu L."/>
            <person name="Ma J."/>
        </authorList>
    </citation>
    <scope>NUCLEOTIDE SEQUENCE [LARGE SCALE GENOMIC DNA]</scope>
    <source>
        <strain evidence="3">CGMCC 1.8985</strain>
    </source>
</reference>
<gene>
    <name evidence="2" type="ORF">GCM10011394_05190</name>
</gene>
<keyword evidence="3" id="KW-1185">Reference proteome</keyword>